<gene>
    <name evidence="16" type="ORF">CHIRRI_LOCUS3240</name>
</gene>
<dbReference type="Pfam" id="PF23243">
    <property type="entry name" value="HEAT_HEATR1"/>
    <property type="match status" value="1"/>
</dbReference>
<dbReference type="SUPFAM" id="SSF48371">
    <property type="entry name" value="ARM repeat"/>
    <property type="match status" value="1"/>
</dbReference>
<evidence type="ECO:0000256" key="3">
    <source>
        <dbReference type="ARBA" id="ARBA00005227"/>
    </source>
</evidence>
<feature type="chain" id="PRO_5040318285" description="HEAT repeat-containing protein 1" evidence="14">
    <location>
        <begin position="22"/>
        <end position="2537"/>
    </location>
</feature>
<evidence type="ECO:0000256" key="2">
    <source>
        <dbReference type="ARBA" id="ARBA00004604"/>
    </source>
</evidence>
<evidence type="ECO:0000256" key="12">
    <source>
        <dbReference type="ARBA" id="ARBA00023274"/>
    </source>
</evidence>
<comment type="caution">
    <text evidence="13">Lacks conserved residue(s) required for the propagation of feature annotation.</text>
</comment>
<evidence type="ECO:0000256" key="4">
    <source>
        <dbReference type="ARBA" id="ARBA00010559"/>
    </source>
</evidence>
<dbReference type="InterPro" id="IPR022125">
    <property type="entry name" value="U3snoRNP10_N"/>
</dbReference>
<evidence type="ECO:0000256" key="9">
    <source>
        <dbReference type="ARBA" id="ARBA00022989"/>
    </source>
</evidence>
<keyword evidence="8 14" id="KW-0732">Signal</keyword>
<dbReference type="GO" id="GO:0030686">
    <property type="term" value="C:90S preribosome"/>
    <property type="evidence" value="ECO:0007669"/>
    <property type="project" value="TreeGrafter"/>
</dbReference>
<evidence type="ECO:0000256" key="11">
    <source>
        <dbReference type="ARBA" id="ARBA00023242"/>
    </source>
</evidence>
<accession>A0A9N9WLJ7</accession>
<protein>
    <recommendedName>
        <fullName evidence="13">HEAT repeat-containing protein 1</fullName>
    </recommendedName>
</protein>
<dbReference type="Proteomes" id="UP001153620">
    <property type="component" value="Chromosome 1"/>
</dbReference>
<dbReference type="PANTHER" id="PTHR13457">
    <property type="entry name" value="BAP28"/>
    <property type="match status" value="1"/>
</dbReference>
<keyword evidence="6 13" id="KW-0698">rRNA processing</keyword>
<evidence type="ECO:0000256" key="6">
    <source>
        <dbReference type="ARBA" id="ARBA00022552"/>
    </source>
</evidence>
<comment type="function">
    <text evidence="13">Involved in nucleolar processing of pre-18S ribosomal RNA.</text>
</comment>
<evidence type="ECO:0000256" key="8">
    <source>
        <dbReference type="ARBA" id="ARBA00022729"/>
    </source>
</evidence>
<reference evidence="16" key="2">
    <citation type="submission" date="2022-10" db="EMBL/GenBank/DDBJ databases">
        <authorList>
            <consortium name="ENA_rothamsted_submissions"/>
            <consortium name="culmorum"/>
            <person name="King R."/>
        </authorList>
    </citation>
    <scope>NUCLEOTIDE SEQUENCE</scope>
</reference>
<evidence type="ECO:0000313" key="16">
    <source>
        <dbReference type="EMBL" id="CAG9800290.1"/>
    </source>
</evidence>
<dbReference type="Pfam" id="PF08146">
    <property type="entry name" value="BP28CT"/>
    <property type="match status" value="1"/>
</dbReference>
<comment type="similarity">
    <text evidence="3">Belongs to the nonaspanin (TM9SF) (TC 9.A.2) family.</text>
</comment>
<evidence type="ECO:0000256" key="14">
    <source>
        <dbReference type="SAM" id="SignalP"/>
    </source>
</evidence>
<feature type="signal peptide" evidence="14">
    <location>
        <begin position="1"/>
        <end position="21"/>
    </location>
</feature>
<feature type="transmembrane region" description="Helical" evidence="13">
    <location>
        <begin position="351"/>
        <end position="376"/>
    </location>
</feature>
<comment type="subcellular location">
    <subcellularLocation>
        <location evidence="1">Membrane</location>
        <topology evidence="1">Multi-pass membrane protein</topology>
    </subcellularLocation>
    <subcellularLocation>
        <location evidence="2 13">Nucleus</location>
        <location evidence="2 13">Nucleolus</location>
    </subcellularLocation>
</comment>
<name>A0A9N9WLJ7_9DIPT</name>
<proteinExistence type="inferred from homology"/>
<evidence type="ECO:0000256" key="13">
    <source>
        <dbReference type="RuleBase" id="RU367065"/>
    </source>
</evidence>
<evidence type="ECO:0000256" key="5">
    <source>
        <dbReference type="ARBA" id="ARBA00022517"/>
    </source>
</evidence>
<dbReference type="Pfam" id="PF02990">
    <property type="entry name" value="EMP70"/>
    <property type="match status" value="1"/>
</dbReference>
<keyword evidence="9 13" id="KW-1133">Transmembrane helix</keyword>
<dbReference type="GO" id="GO:0016020">
    <property type="term" value="C:membrane"/>
    <property type="evidence" value="ECO:0007669"/>
    <property type="project" value="UniProtKB-SubCell"/>
</dbReference>
<feature type="transmembrane region" description="Helical" evidence="13">
    <location>
        <begin position="281"/>
        <end position="306"/>
    </location>
</feature>
<feature type="transmembrane region" description="Helical" evidence="13">
    <location>
        <begin position="215"/>
        <end position="237"/>
    </location>
</feature>
<dbReference type="InterPro" id="IPR012954">
    <property type="entry name" value="BP28_C_dom"/>
</dbReference>
<dbReference type="GO" id="GO:0000462">
    <property type="term" value="P:maturation of SSU-rRNA from tricistronic rRNA transcript (SSU-rRNA, 5.8S rRNA, LSU-rRNA)"/>
    <property type="evidence" value="ECO:0007669"/>
    <property type="project" value="TreeGrafter"/>
</dbReference>
<dbReference type="InterPro" id="IPR016024">
    <property type="entry name" value="ARM-type_fold"/>
</dbReference>
<evidence type="ECO:0000313" key="17">
    <source>
        <dbReference type="Proteomes" id="UP001153620"/>
    </source>
</evidence>
<dbReference type="InterPro" id="IPR040191">
    <property type="entry name" value="UTP10"/>
</dbReference>
<keyword evidence="11 13" id="KW-0539">Nucleus</keyword>
<keyword evidence="5 13" id="KW-0690">Ribosome biogenesis</keyword>
<dbReference type="Pfam" id="PF12397">
    <property type="entry name" value="U3snoRNP10"/>
    <property type="match status" value="1"/>
</dbReference>
<organism evidence="16 17">
    <name type="scientific">Chironomus riparius</name>
    <dbReference type="NCBI Taxonomy" id="315576"/>
    <lineage>
        <taxon>Eukaryota</taxon>
        <taxon>Metazoa</taxon>
        <taxon>Ecdysozoa</taxon>
        <taxon>Arthropoda</taxon>
        <taxon>Hexapoda</taxon>
        <taxon>Insecta</taxon>
        <taxon>Pterygota</taxon>
        <taxon>Neoptera</taxon>
        <taxon>Endopterygota</taxon>
        <taxon>Diptera</taxon>
        <taxon>Nematocera</taxon>
        <taxon>Chironomoidea</taxon>
        <taxon>Chironomidae</taxon>
        <taxon>Chironominae</taxon>
        <taxon>Chironomus</taxon>
    </lineage>
</organism>
<evidence type="ECO:0000256" key="10">
    <source>
        <dbReference type="ARBA" id="ARBA00023136"/>
    </source>
</evidence>
<dbReference type="SMART" id="SM01036">
    <property type="entry name" value="BP28CT"/>
    <property type="match status" value="1"/>
</dbReference>
<evidence type="ECO:0000256" key="1">
    <source>
        <dbReference type="ARBA" id="ARBA00004141"/>
    </source>
</evidence>
<reference evidence="16" key="1">
    <citation type="submission" date="2022-01" db="EMBL/GenBank/DDBJ databases">
        <authorList>
            <person name="King R."/>
        </authorList>
    </citation>
    <scope>NUCLEOTIDE SEQUENCE</scope>
</reference>
<dbReference type="InterPro" id="IPR004240">
    <property type="entry name" value="EMP70"/>
</dbReference>
<evidence type="ECO:0000259" key="15">
    <source>
        <dbReference type="SMART" id="SM01036"/>
    </source>
</evidence>
<feature type="transmembrane region" description="Helical" evidence="13">
    <location>
        <begin position="439"/>
        <end position="462"/>
    </location>
</feature>
<dbReference type="InterPro" id="IPR056473">
    <property type="entry name" value="HEAT_Utp10/HEAT1"/>
</dbReference>
<feature type="transmembrane region" description="Helical" evidence="13">
    <location>
        <begin position="318"/>
        <end position="339"/>
    </location>
</feature>
<feature type="transmembrane region" description="Helical" evidence="13">
    <location>
        <begin position="468"/>
        <end position="490"/>
    </location>
</feature>
<feature type="transmembrane region" description="Helical" evidence="13">
    <location>
        <begin position="382"/>
        <end position="408"/>
    </location>
</feature>
<dbReference type="EMBL" id="OU895877">
    <property type="protein sequence ID" value="CAG9800290.1"/>
    <property type="molecule type" value="Genomic_DNA"/>
</dbReference>
<dbReference type="PANTHER" id="PTHR13457:SF1">
    <property type="entry name" value="HEAT REPEAT-CONTAINING PROTEIN 1"/>
    <property type="match status" value="1"/>
</dbReference>
<keyword evidence="7 13" id="KW-0812">Transmembrane</keyword>
<dbReference type="OrthoDB" id="31183at2759"/>
<sequence length="2537" mass="293195">MHNKLFIFCSVILSILNTIRADEHNHIYEDHEEVVLWMNTVGPFHNRQETYGYFSLPFCVGSKQSISHYHETMSEALLGVELEFSGYSIDFKDSVPKGTVTCMVELDEEKYKAFVYAVKNHYWFQMYIDDLPIWGAVGKEHEKKYYIHTHKRIDIGYNGKQIIDVNLTNEHEQLLHVGAKISFTYEVNWRPSTVEFKDRFDKYLDPNFFQHRIHWFSIFNSFMMVIFLVGLVSMILVRTLRKDYARYSKDEEMDDMERDLGDEYGWKNIHGDVFRSSSYPILFTSLIGCGYQLTSVVLCVICFAIMGELYTERGSLLSTAIFVYAATSPINGYFGGSLYSRMSGKVWIRQMLLSAFLIPMCICGTAFLINFIAIYYHATRAIPFGTMLAVTCICLFVILPLTMVGTIVGRNLSGQPDHPCRVNAVPRPIPEKKWYMEPVVITLLGGILPFGSIFIEIMYGLFQTVFYFGYMAMFSGALGMICGTVGYIELNNKMSTSLREQLLKLQTPQSSQFVDTRRRDSILFTQKDAATKSRETIYEIGLSGLRELIDIDDSFSEFENTLFDFTVKDVQRAVETDEVNKLLNKNIKRFMFHLSPYFLIPSSHKCLEWLIRRFNINLYNKEEMLMLILPYHHTNMFVRCIQIMNFDNSSDKWNFLSEVKKTSTPLSKLTLWNHGASQTDFLDFVGKFTYDAVKELDRSAGKLQTMISFYFTSMVGSLEHASKINDNHIVTVSRFLLKTYKSNITDYNAAGFMITAQLLAKSSLKEKLLYEFMDRITKSTNIKLARDCILLLALMFQTQTDELKVSDVTLHNLMQMKGFLMILKQAMREGKMITDFYKALIYKLLIKIQEKDGNFLQYKEFCENLLNEIDMDDDLACIIIRTILDSYVQEDTKSPQTQSDDEIVLLDSDDENIPLKSQDVTIWFSNLLKTLERQYPMSFDIVVKNVMTRIPGRKRNGLKNVLGFLLNVSCSTNDTNIFENLYHHNPHIRSEAVSYLVKNLKSIERTPENIDILKMTLTERLNDDNQLVVLEMFKMDFVFLNETVGSDELVARLSKILMKYWAKPEKWNEIAKLALNKMTSEVYKGCTDTNIVLFALMPFLFPKDSKSLEFAQIIKNSNYAATQDALKNLPAIPKDHVKCCEVMNGYFTSHKNLPPSYSILQTITHIVIDNHQLGSIKENFAFYLFACSLKSPIEHEFALKVLQNVKKVYNFPNSTFNNLKIINVHLKNHELSTDLMSTVLIKLINCIKFTSFEINFASPNLEMRLILEIFHFIVDFYFKVQQVYRRDVNEVMIEFLDKICNSNELKKLEFLSQFCVLHAAQYESCVDILEFQIRVMNLFHHVLKSNLVNVQHYSNIMHQNVVLSLCSKSNKIRELGINIIGDLENQNIADNWKFFYGKILARKSEILMDNEQIKMITYLLANKKSSKYIQEIRDNMLKTISNEATFDYIKSELLMLLKHFTDRKVLDVSAQIATKIIDEFNDKENYFFNENHAAIIKLVLMKFNHITVSGLWNLALKSLKCHFIMNDEEGKILTPSILLLQAIDNELYAKLHPDHKMEIFNAIIECSMNEQPRIIQNAQKVFYSIDPDCKIIKNCLLKLTKSTHAKNAKSSELFASKDWKFGIALLELLQNKTKDIEGEHELLALLFDILQNCLRSSESDIEYIKQIILSLLLTICKQISLNGKNHRALGINDSVFKTELIIRCIKETQNPQTHHHSLLLLAQLALMIPDQVLRDIMTIFTFVGTTLVRHDDSYSFQIITKIIENIIPNFLKGAQKQEVIPILKTFAAIALDVPVHRRMMLYVKLMNTFGAENFLWMFIGALLEIQVSQHQKGGSQEELPVRLQIALSIAKEFDIKTIVATATSLIVYLKELPMIIDHTKSEFDSDNENKIFCLKTHTSGQVRHFKYLVSLFLKYILESPEVSNMAHQMSQEKVIEMRTQFQDLILNTLILIPDITKFIELKQHEKSWQIILQTSFDILEASIALLAPDMLLVVVEKLICHDFLVVRKKVLELLNRKLEDDYFKNCENQKLLKLMIPLKNVYEMIGEQNVKLAEEVVQQMTLITIKLLARKLCEETPDPFIDCLNHLTNVMDDKNIRVPVMINLVDCVAELVGELKVHSISLLGKIMPNLVKLLTVQDDNPSTLLLLHSATSSLLKIIETVPLFLSPYLVQIILQLIRVYPVLKLINDSKITLTIGKIRKIWETFAESVPSRILIPTIHDIYEKINQKCQYTSIEPLMELMNEIFQKTDIKDIKSYQGELTEFFMKALQFRCNVKDDDEISFNEINDIELFIIRALIALILKQSEGSFRPLFENISNWAIKDTEENDNNRLITFFRLTTEISIALKSLFLLFASDLVDCAGSILDKCNASKVDELFFVGDTDKTLYLIEFILRTLNNMFLNDHQNFINSQRFEVIMQPIVDQMENVDALKNENFLQLLRMTIGQLAVAASDDILWKQLNHQVLLKTRSENPEIRILGVKTCVDIARKLTEDYETLIPETIPFLSELLADEDYHVVQACESSVRELETIVGESLQKYF</sequence>
<feature type="domain" description="BP28 C-terminal" evidence="15">
    <location>
        <begin position="2250"/>
        <end position="2406"/>
    </location>
</feature>
<keyword evidence="12 13" id="KW-0687">Ribonucleoprotein</keyword>
<dbReference type="GO" id="GO:0030515">
    <property type="term" value="F:snoRNA binding"/>
    <property type="evidence" value="ECO:0007669"/>
    <property type="project" value="TreeGrafter"/>
</dbReference>
<keyword evidence="17" id="KW-1185">Reference proteome</keyword>
<evidence type="ECO:0000256" key="7">
    <source>
        <dbReference type="ARBA" id="ARBA00022692"/>
    </source>
</evidence>
<dbReference type="GO" id="GO:0034455">
    <property type="term" value="C:t-UTP complex"/>
    <property type="evidence" value="ECO:0007669"/>
    <property type="project" value="TreeGrafter"/>
</dbReference>
<keyword evidence="10 13" id="KW-0472">Membrane</keyword>
<dbReference type="GO" id="GO:0045943">
    <property type="term" value="P:positive regulation of transcription by RNA polymerase I"/>
    <property type="evidence" value="ECO:0007669"/>
    <property type="project" value="TreeGrafter"/>
</dbReference>
<comment type="similarity">
    <text evidence="4 13">Belongs to the HEATR1/UTP10 family.</text>
</comment>
<dbReference type="GO" id="GO:0032040">
    <property type="term" value="C:small-subunit processome"/>
    <property type="evidence" value="ECO:0007669"/>
    <property type="project" value="TreeGrafter"/>
</dbReference>